<evidence type="ECO:0000313" key="5">
    <source>
        <dbReference type="Proteomes" id="UP000199236"/>
    </source>
</evidence>
<comment type="similarity">
    <text evidence="1">Belongs to the anaerobic coproporphyrinogen-III oxidase family. HemW subfamily.</text>
</comment>
<dbReference type="Pfam" id="PF06969">
    <property type="entry name" value="HemN_C"/>
    <property type="match status" value="1"/>
</dbReference>
<keyword evidence="2" id="KW-0143">Chaperone</keyword>
<dbReference type="SMART" id="SM00729">
    <property type="entry name" value="Elp3"/>
    <property type="match status" value="1"/>
</dbReference>
<keyword evidence="2" id="KW-0411">Iron-sulfur</keyword>
<dbReference type="InterPro" id="IPR058240">
    <property type="entry name" value="rSAM_sf"/>
</dbReference>
<keyword evidence="2" id="KW-0408">Iron</keyword>
<dbReference type="Pfam" id="PF04055">
    <property type="entry name" value="Radical_SAM"/>
    <property type="match status" value="1"/>
</dbReference>
<dbReference type="EMBL" id="FOVR01000005">
    <property type="protein sequence ID" value="SFO37863.1"/>
    <property type="molecule type" value="Genomic_DNA"/>
</dbReference>
<evidence type="ECO:0000259" key="3">
    <source>
        <dbReference type="PROSITE" id="PS51918"/>
    </source>
</evidence>
<sequence length="404" mass="45022">MVTGEPMRLDNQQLSKPGPDNPGFGIYLHWPFCKAKCPYCDFNSHVRHQPVDQQRFASAMIAELGLYASRIKGAGRSAPVTSIFFGGGTPSLMQPAIVGQLLDAVADLWTVAPDAEITLEANPTSVEAEHFRGYASAGVNRVSLGVQSLYDDQLRFLGRMHSADEAKVAIELAQKHFDRMSFDLIYARPHQTPKAWARELDEAIALAADHLSLYQLTIEQDTPFFALYRNGKFELPDEDTSVALYEMTHERLEMHGMPAYEISNHARPGYESRHNLTYWRYGDYVGVGAGAHGRLQLANGRLATSNERHPESWLKRVEQQGTGAIEEEILTLEEQSDEFLIMGLRVKEGIDLDRYEKLAGRQLDAGRIDGLVGEGLLVREGNRIHATRKGFLVLNALVADLASE</sequence>
<gene>
    <name evidence="4" type="ORF">SAMN04488056_105102</name>
</gene>
<dbReference type="RefSeq" id="WP_407062717.1">
    <property type="nucleotide sequence ID" value="NZ_FOVR01000005.1"/>
</dbReference>
<dbReference type="InterPro" id="IPR010723">
    <property type="entry name" value="HemN_C"/>
</dbReference>
<dbReference type="InterPro" id="IPR034505">
    <property type="entry name" value="Coproporphyrinogen-III_oxidase"/>
</dbReference>
<keyword evidence="2" id="KW-0004">4Fe-4S</keyword>
<reference evidence="4 5" key="1">
    <citation type="submission" date="2016-10" db="EMBL/GenBank/DDBJ databases">
        <authorList>
            <person name="de Groot N.N."/>
        </authorList>
    </citation>
    <scope>NUCLEOTIDE SEQUENCE [LARGE SCALE GENOMIC DNA]</scope>
    <source>
        <strain evidence="4 5">CGMCC 1.9157</strain>
    </source>
</reference>
<dbReference type="PANTHER" id="PTHR13932">
    <property type="entry name" value="COPROPORPHYRINIGEN III OXIDASE"/>
    <property type="match status" value="1"/>
</dbReference>
<dbReference type="Gene3D" id="3.30.750.200">
    <property type="match status" value="1"/>
</dbReference>
<protein>
    <recommendedName>
        <fullName evidence="2">Heme chaperone HemW</fullName>
    </recommendedName>
</protein>
<dbReference type="InterPro" id="IPR006638">
    <property type="entry name" value="Elp3/MiaA/NifB-like_rSAM"/>
</dbReference>
<dbReference type="InterPro" id="IPR007197">
    <property type="entry name" value="rSAM"/>
</dbReference>
<keyword evidence="2" id="KW-0349">Heme</keyword>
<dbReference type="GO" id="GO:0004109">
    <property type="term" value="F:coproporphyrinogen oxidase activity"/>
    <property type="evidence" value="ECO:0007669"/>
    <property type="project" value="InterPro"/>
</dbReference>
<evidence type="ECO:0000256" key="1">
    <source>
        <dbReference type="ARBA" id="ARBA00006100"/>
    </source>
</evidence>
<dbReference type="STRING" id="655353.SAMN04488056_105102"/>
<keyword evidence="2" id="KW-0949">S-adenosyl-L-methionine</keyword>
<name>A0A1I5GPJ8_9HYPH</name>
<comment type="function">
    <text evidence="2">Probably acts as a heme chaperone, transferring heme to an unknown acceptor. Binds one molecule of heme per monomer, possibly covalently. Binds 1 [4Fe-4S] cluster. The cluster is coordinated with 3 cysteines and an exchangeable S-adenosyl-L-methionine.</text>
</comment>
<dbReference type="SFLD" id="SFLDF00288">
    <property type="entry name" value="HemN-like__clustered_with_nucl"/>
    <property type="match status" value="1"/>
</dbReference>
<dbReference type="SFLD" id="SFLDG01065">
    <property type="entry name" value="anaerobic_coproporphyrinogen-I"/>
    <property type="match status" value="1"/>
</dbReference>
<dbReference type="GO" id="GO:0006779">
    <property type="term" value="P:porphyrin-containing compound biosynthetic process"/>
    <property type="evidence" value="ECO:0007669"/>
    <property type="project" value="InterPro"/>
</dbReference>
<evidence type="ECO:0000313" key="4">
    <source>
        <dbReference type="EMBL" id="SFO37863.1"/>
    </source>
</evidence>
<dbReference type="CDD" id="cd01335">
    <property type="entry name" value="Radical_SAM"/>
    <property type="match status" value="1"/>
</dbReference>
<dbReference type="SUPFAM" id="SSF102114">
    <property type="entry name" value="Radical SAM enzymes"/>
    <property type="match status" value="1"/>
</dbReference>
<organism evidence="4 5">
    <name type="scientific">Cohaesibacter marisflavi</name>
    <dbReference type="NCBI Taxonomy" id="655353"/>
    <lineage>
        <taxon>Bacteria</taxon>
        <taxon>Pseudomonadati</taxon>
        <taxon>Pseudomonadota</taxon>
        <taxon>Alphaproteobacteria</taxon>
        <taxon>Hyphomicrobiales</taxon>
        <taxon>Cohaesibacteraceae</taxon>
    </lineage>
</organism>
<keyword evidence="5" id="KW-1185">Reference proteome</keyword>
<dbReference type="SFLD" id="SFLDF00562">
    <property type="entry name" value="HemN-like__clustered_with_heat"/>
    <property type="match status" value="1"/>
</dbReference>
<dbReference type="InterPro" id="IPR004559">
    <property type="entry name" value="HemW-like"/>
</dbReference>
<dbReference type="SFLD" id="SFLDS00029">
    <property type="entry name" value="Radical_SAM"/>
    <property type="match status" value="1"/>
</dbReference>
<feature type="domain" description="Radical SAM core" evidence="3">
    <location>
        <begin position="18"/>
        <end position="258"/>
    </location>
</feature>
<comment type="subcellular location">
    <subcellularLocation>
        <location evidence="2">Cytoplasm</location>
    </subcellularLocation>
</comment>
<proteinExistence type="inferred from homology"/>
<keyword evidence="2" id="KW-0963">Cytoplasm</keyword>
<dbReference type="PROSITE" id="PS51918">
    <property type="entry name" value="RADICAL_SAM"/>
    <property type="match status" value="1"/>
</dbReference>
<keyword evidence="2" id="KW-0479">Metal-binding</keyword>
<dbReference type="AlphaFoldDB" id="A0A1I5GPJ8"/>
<dbReference type="GO" id="GO:0051539">
    <property type="term" value="F:4 iron, 4 sulfur cluster binding"/>
    <property type="evidence" value="ECO:0007669"/>
    <property type="project" value="UniProtKB-UniRule"/>
</dbReference>
<dbReference type="GO" id="GO:0046872">
    <property type="term" value="F:metal ion binding"/>
    <property type="evidence" value="ECO:0007669"/>
    <property type="project" value="UniProtKB-UniRule"/>
</dbReference>
<dbReference type="GO" id="GO:0005737">
    <property type="term" value="C:cytoplasm"/>
    <property type="evidence" value="ECO:0007669"/>
    <property type="project" value="UniProtKB-SubCell"/>
</dbReference>
<dbReference type="Proteomes" id="UP000199236">
    <property type="component" value="Unassembled WGS sequence"/>
</dbReference>
<accession>A0A1I5GPJ8</accession>
<dbReference type="PANTHER" id="PTHR13932:SF5">
    <property type="entry name" value="RADICAL S-ADENOSYL METHIONINE DOMAIN-CONTAINING PROTEIN 1, MITOCHONDRIAL"/>
    <property type="match status" value="1"/>
</dbReference>
<dbReference type="NCBIfam" id="TIGR00539">
    <property type="entry name" value="hemN_rel"/>
    <property type="match status" value="1"/>
</dbReference>
<evidence type="ECO:0000256" key="2">
    <source>
        <dbReference type="RuleBase" id="RU364116"/>
    </source>
</evidence>